<dbReference type="GO" id="GO:0008270">
    <property type="term" value="F:zinc ion binding"/>
    <property type="evidence" value="ECO:0007669"/>
    <property type="project" value="UniProtKB-KW"/>
</dbReference>
<gene>
    <name evidence="4" type="ORF">ES332_A03G010700v1</name>
</gene>
<feature type="domain" description="CCHC-type" evidence="3">
    <location>
        <begin position="58"/>
        <end position="71"/>
    </location>
</feature>
<dbReference type="InterPro" id="IPR036875">
    <property type="entry name" value="Znf_CCHC_sf"/>
</dbReference>
<evidence type="ECO:0000259" key="3">
    <source>
        <dbReference type="PROSITE" id="PS50158"/>
    </source>
</evidence>
<sequence length="196" mass="21010">MLVDAEAGQQVIMADVPSSVNLMTQQSADIVNNSSAPAYRPSNSRGRGHGRSSGRIQCQLCGKTGHLVDQCYHRFDTSYKSTSYRLPPQANMCMYGPGFPSWSSLPSMIPPPSNWSSPSVSPYNWSNPFVSNSVQRASTPSPPAAQPNAFLATAETVADNAWYPDSGATHHLTHSVSSLGDSTSRNGPVQCTGFEN</sequence>
<protein>
    <recommendedName>
        <fullName evidence="3">CCHC-type domain-containing protein</fullName>
    </recommendedName>
</protein>
<dbReference type="AlphaFoldDB" id="A0A5D2R261"/>
<dbReference type="SUPFAM" id="SSF57756">
    <property type="entry name" value="Retrovirus zinc finger-like domains"/>
    <property type="match status" value="1"/>
</dbReference>
<organism evidence="4 5">
    <name type="scientific">Gossypium tomentosum</name>
    <name type="common">Hawaiian cotton</name>
    <name type="synonym">Gossypium sandvicense</name>
    <dbReference type="NCBI Taxonomy" id="34277"/>
    <lineage>
        <taxon>Eukaryota</taxon>
        <taxon>Viridiplantae</taxon>
        <taxon>Streptophyta</taxon>
        <taxon>Embryophyta</taxon>
        <taxon>Tracheophyta</taxon>
        <taxon>Spermatophyta</taxon>
        <taxon>Magnoliopsida</taxon>
        <taxon>eudicotyledons</taxon>
        <taxon>Gunneridae</taxon>
        <taxon>Pentapetalae</taxon>
        <taxon>rosids</taxon>
        <taxon>malvids</taxon>
        <taxon>Malvales</taxon>
        <taxon>Malvaceae</taxon>
        <taxon>Malvoideae</taxon>
        <taxon>Gossypium</taxon>
    </lineage>
</organism>
<feature type="region of interest" description="Disordered" evidence="2">
    <location>
        <begin position="31"/>
        <end position="54"/>
    </location>
</feature>
<evidence type="ECO:0000313" key="5">
    <source>
        <dbReference type="Proteomes" id="UP000322667"/>
    </source>
</evidence>
<dbReference type="GO" id="GO:0003676">
    <property type="term" value="F:nucleic acid binding"/>
    <property type="evidence" value="ECO:0007669"/>
    <property type="project" value="InterPro"/>
</dbReference>
<evidence type="ECO:0000313" key="4">
    <source>
        <dbReference type="EMBL" id="TYI34462.1"/>
    </source>
</evidence>
<keyword evidence="1" id="KW-0863">Zinc-finger</keyword>
<keyword evidence="1" id="KW-0479">Metal-binding</keyword>
<keyword evidence="5" id="KW-1185">Reference proteome</keyword>
<evidence type="ECO:0000256" key="2">
    <source>
        <dbReference type="SAM" id="MobiDB-lite"/>
    </source>
</evidence>
<feature type="region of interest" description="Disordered" evidence="2">
    <location>
        <begin position="173"/>
        <end position="196"/>
    </location>
</feature>
<dbReference type="PROSITE" id="PS50158">
    <property type="entry name" value="ZF_CCHC"/>
    <property type="match status" value="1"/>
</dbReference>
<reference evidence="4 5" key="1">
    <citation type="submission" date="2019-07" db="EMBL/GenBank/DDBJ databases">
        <title>WGS assembly of Gossypium tomentosum.</title>
        <authorList>
            <person name="Chen Z.J."/>
            <person name="Sreedasyam A."/>
            <person name="Ando A."/>
            <person name="Song Q."/>
            <person name="De L."/>
            <person name="Hulse-Kemp A."/>
            <person name="Ding M."/>
            <person name="Ye W."/>
            <person name="Kirkbride R."/>
            <person name="Jenkins J."/>
            <person name="Plott C."/>
            <person name="Lovell J."/>
            <person name="Lin Y.-M."/>
            <person name="Vaughn R."/>
            <person name="Liu B."/>
            <person name="Li W."/>
            <person name="Simpson S."/>
            <person name="Scheffler B."/>
            <person name="Saski C."/>
            <person name="Grover C."/>
            <person name="Hu G."/>
            <person name="Conover J."/>
            <person name="Carlson J."/>
            <person name="Shu S."/>
            <person name="Boston L."/>
            <person name="Williams M."/>
            <person name="Peterson D."/>
            <person name="Mcgee K."/>
            <person name="Jones D."/>
            <person name="Wendel J."/>
            <person name="Stelly D."/>
            <person name="Grimwood J."/>
            <person name="Schmutz J."/>
        </authorList>
    </citation>
    <scope>NUCLEOTIDE SEQUENCE [LARGE SCALE GENOMIC DNA]</scope>
    <source>
        <strain evidence="4">7179.01</strain>
    </source>
</reference>
<dbReference type="EMBL" id="CM017612">
    <property type="protein sequence ID" value="TYI34462.1"/>
    <property type="molecule type" value="Genomic_DNA"/>
</dbReference>
<accession>A0A5D2R261</accession>
<dbReference type="Proteomes" id="UP000322667">
    <property type="component" value="Chromosome A03"/>
</dbReference>
<proteinExistence type="predicted"/>
<keyword evidence="1" id="KW-0862">Zinc</keyword>
<dbReference type="InterPro" id="IPR001878">
    <property type="entry name" value="Znf_CCHC"/>
</dbReference>
<name>A0A5D2R261_GOSTO</name>
<evidence type="ECO:0000256" key="1">
    <source>
        <dbReference type="PROSITE-ProRule" id="PRU00047"/>
    </source>
</evidence>
<feature type="compositionally biased region" description="Polar residues" evidence="2">
    <location>
        <begin position="174"/>
        <end position="196"/>
    </location>
</feature>